<protein>
    <submittedName>
        <fullName evidence="2">Nicotinamidase-related amidase</fullName>
    </submittedName>
</protein>
<dbReference type="SUPFAM" id="SSF52499">
    <property type="entry name" value="Isochorismatase-like hydrolases"/>
    <property type="match status" value="1"/>
</dbReference>
<dbReference type="Pfam" id="PF00857">
    <property type="entry name" value="Isochorismatase"/>
    <property type="match status" value="1"/>
</dbReference>
<evidence type="ECO:0000313" key="3">
    <source>
        <dbReference type="Proteomes" id="UP001232584"/>
    </source>
</evidence>
<comment type="caution">
    <text evidence="2">The sequence shown here is derived from an EMBL/GenBank/DDBJ whole genome shotgun (WGS) entry which is preliminary data.</text>
</comment>
<dbReference type="InterPro" id="IPR036380">
    <property type="entry name" value="Isochorismatase-like_sf"/>
</dbReference>
<dbReference type="Proteomes" id="UP001232584">
    <property type="component" value="Unassembled WGS sequence"/>
</dbReference>
<evidence type="ECO:0000313" key="2">
    <source>
        <dbReference type="EMBL" id="MDQ0557016.1"/>
    </source>
</evidence>
<dbReference type="InterPro" id="IPR000868">
    <property type="entry name" value="Isochorismatase-like_dom"/>
</dbReference>
<organism evidence="2 3">
    <name type="scientific">Paraclostridium ghonii</name>
    <dbReference type="NCBI Taxonomy" id="29358"/>
    <lineage>
        <taxon>Bacteria</taxon>
        <taxon>Bacillati</taxon>
        <taxon>Bacillota</taxon>
        <taxon>Clostridia</taxon>
        <taxon>Peptostreptococcales</taxon>
        <taxon>Peptostreptococcaceae</taxon>
        <taxon>Paraclostridium</taxon>
    </lineage>
</organism>
<evidence type="ECO:0000259" key="1">
    <source>
        <dbReference type="Pfam" id="PF00857"/>
    </source>
</evidence>
<feature type="domain" description="Isochorismatase-like" evidence="1">
    <location>
        <begin position="4"/>
        <end position="138"/>
    </location>
</feature>
<name>A0ABU0N2R4_9FIRM</name>
<proteinExistence type="predicted"/>
<dbReference type="EMBL" id="JAUSWG010000008">
    <property type="protein sequence ID" value="MDQ0557016.1"/>
    <property type="molecule type" value="Genomic_DNA"/>
</dbReference>
<dbReference type="RefSeq" id="WP_307507478.1">
    <property type="nucleotide sequence ID" value="NZ_BAAACE010000019.1"/>
</dbReference>
<accession>A0ABU0N2R4</accession>
<reference evidence="2 3" key="1">
    <citation type="submission" date="2023-07" db="EMBL/GenBank/DDBJ databases">
        <title>Genomic Encyclopedia of Type Strains, Phase IV (KMG-IV): sequencing the most valuable type-strain genomes for metagenomic binning, comparative biology and taxonomic classification.</title>
        <authorList>
            <person name="Goeker M."/>
        </authorList>
    </citation>
    <scope>NUCLEOTIDE SEQUENCE [LARGE SCALE GENOMIC DNA]</scope>
    <source>
        <strain evidence="2 3">DSM 15049</strain>
    </source>
</reference>
<sequence length="157" mass="18439">MKYLLVIDMQEDYLGETRNFKKYPYNTEELITNINGRIAEYPSERVIYVTNKFFWEFGKKQKKLVDGLSIVSNNIFEKKRSSCFSNKSLLDYFFKFNATELELVGVDGNYCVGISALEGRNNQFIIYFNQTCIGIRNKKKFLKTKLKLEKSGVKIIY</sequence>
<keyword evidence="3" id="KW-1185">Reference proteome</keyword>
<gene>
    <name evidence="2" type="ORF">QOZ92_002134</name>
</gene>
<dbReference type="Gene3D" id="3.40.50.850">
    <property type="entry name" value="Isochorismatase-like"/>
    <property type="match status" value="1"/>
</dbReference>